<dbReference type="InterPro" id="IPR002880">
    <property type="entry name" value="Pyrv_Fd/Flavodoxin_OxRdtase_N"/>
</dbReference>
<sequence length="379" mass="42165">MPNIELMSGNDAVVRAAIMSGCKFYGGYPITPSSEIAEGMAKELPKVGGKFIQMEDEIGGIGAAIGASLTGVKSMTATSGPGFSLKQEHIGFAVMGEIPIVIVNVMRGGPSTGMPTYPSQGDVMQARWGTHGDHQIIALTPCSVQETFKLTFEAFNLSEMYRTPVILLTDEIIAHMREKVIIDDAKNYKIIDRVKPSVRREQYKPFDSKHGLVPPLAPYGEGYRFHITGLTHDETGFPSSDHNTVEKLQKRLRDKILKNRKNFDWYEERMVDDAEIIIVAYGSVARSAMRAIKDARRENIKAGLFRPITLWPFNHERIKKLSKRCKKFLVTEMNLGQIVGEVEKGACGVKTKVNFLGRANGEFITPTEILSKIREVMNV</sequence>
<protein>
    <submittedName>
        <fullName evidence="4">2-oxoglutarate oxidoreductase, alpha subunit</fullName>
    </submittedName>
</protein>
<dbReference type="InterPro" id="IPR052368">
    <property type="entry name" value="2-oxoacid_oxidoreductase"/>
</dbReference>
<dbReference type="SUPFAM" id="SSF52518">
    <property type="entry name" value="Thiamin diphosphate-binding fold (THDP-binding)"/>
    <property type="match status" value="1"/>
</dbReference>
<dbReference type="FunFam" id="3.40.50.970:FF:000022">
    <property type="entry name" value="2-oxoglutarate ferredoxin oxidoreductase alpha subunit"/>
    <property type="match status" value="1"/>
</dbReference>
<dbReference type="CDD" id="cd07034">
    <property type="entry name" value="TPP_PYR_PFOR_IOR-alpha_like"/>
    <property type="match status" value="1"/>
</dbReference>
<comment type="caution">
    <text evidence="4">The sequence shown here is derived from an EMBL/GenBank/DDBJ whole genome shotgun (WGS) entry which is preliminary data.</text>
</comment>
<gene>
    <name evidence="4" type="ORF">XE03_0314</name>
</gene>
<dbReference type="Proteomes" id="UP000053467">
    <property type="component" value="Unassembled WGS sequence"/>
</dbReference>
<dbReference type="PATRIC" id="fig|1635277.3.peg.323"/>
<evidence type="ECO:0000313" key="4">
    <source>
        <dbReference type="EMBL" id="KUK87795.1"/>
    </source>
</evidence>
<dbReference type="SUPFAM" id="SSF52922">
    <property type="entry name" value="TK C-terminal domain-like"/>
    <property type="match status" value="1"/>
</dbReference>
<dbReference type="PANTHER" id="PTHR43088:SF1">
    <property type="entry name" value="SUBUNIT OF PYRUVATE:FLAVODOXIN OXIDOREDUCTASE"/>
    <property type="match status" value="1"/>
</dbReference>
<evidence type="ECO:0000259" key="2">
    <source>
        <dbReference type="Pfam" id="PF01855"/>
    </source>
</evidence>
<dbReference type="AlphaFoldDB" id="A0A101I4K4"/>
<dbReference type="GO" id="GO:0016491">
    <property type="term" value="F:oxidoreductase activity"/>
    <property type="evidence" value="ECO:0007669"/>
    <property type="project" value="UniProtKB-KW"/>
</dbReference>
<evidence type="ECO:0000259" key="3">
    <source>
        <dbReference type="Pfam" id="PF17147"/>
    </source>
</evidence>
<keyword evidence="1" id="KW-0560">Oxidoreductase</keyword>
<dbReference type="FunFam" id="3.40.50.920:FF:000013">
    <property type="entry name" value="Ferredoxin oxidoreductase alpha subunit"/>
    <property type="match status" value="1"/>
</dbReference>
<accession>A0A101I4K4</accession>
<dbReference type="NCBIfam" id="NF006412">
    <property type="entry name" value="PRK08659.1"/>
    <property type="match status" value="1"/>
</dbReference>
<dbReference type="Pfam" id="PF01855">
    <property type="entry name" value="POR_N"/>
    <property type="match status" value="1"/>
</dbReference>
<reference evidence="5" key="1">
    <citation type="journal article" date="2015" name="MBio">
        <title>Genome-Resolved Metagenomic Analysis Reveals Roles for Candidate Phyla and Other Microbial Community Members in Biogeochemical Transformations in Oil Reservoirs.</title>
        <authorList>
            <person name="Hu P."/>
            <person name="Tom L."/>
            <person name="Singh A."/>
            <person name="Thomas B.C."/>
            <person name="Baker B.J."/>
            <person name="Piceno Y.M."/>
            <person name="Andersen G.L."/>
            <person name="Banfield J.F."/>
        </authorList>
    </citation>
    <scope>NUCLEOTIDE SEQUENCE [LARGE SCALE GENOMIC DNA]</scope>
</reference>
<feature type="domain" description="Pyruvate:ferredoxin oxidoreductase core" evidence="3">
    <location>
        <begin position="274"/>
        <end position="369"/>
    </location>
</feature>
<dbReference type="Gene3D" id="3.40.50.920">
    <property type="match status" value="1"/>
</dbReference>
<proteinExistence type="predicted"/>
<organism evidence="4 5">
    <name type="scientific">candidate division TA06 bacterium 34_109</name>
    <dbReference type="NCBI Taxonomy" id="1635277"/>
    <lineage>
        <taxon>Bacteria</taxon>
        <taxon>Bacteria division TA06</taxon>
    </lineage>
</organism>
<feature type="domain" description="Pyruvate flavodoxin/ferredoxin oxidoreductase pyrimidine binding" evidence="2">
    <location>
        <begin position="16"/>
        <end position="244"/>
    </location>
</feature>
<evidence type="ECO:0000313" key="5">
    <source>
        <dbReference type="Proteomes" id="UP000053467"/>
    </source>
</evidence>
<name>A0A101I4K4_UNCT6</name>
<dbReference type="InterPro" id="IPR033412">
    <property type="entry name" value="PFOR_II"/>
</dbReference>
<dbReference type="Pfam" id="PF17147">
    <property type="entry name" value="PFOR_II"/>
    <property type="match status" value="1"/>
</dbReference>
<evidence type="ECO:0000256" key="1">
    <source>
        <dbReference type="ARBA" id="ARBA00023002"/>
    </source>
</evidence>
<dbReference type="Gene3D" id="3.40.50.970">
    <property type="match status" value="1"/>
</dbReference>
<dbReference type="PANTHER" id="PTHR43088">
    <property type="entry name" value="SUBUNIT OF PYRUVATE:FLAVODOXIN OXIDOREDUCTASE-RELATED"/>
    <property type="match status" value="1"/>
</dbReference>
<dbReference type="InterPro" id="IPR029061">
    <property type="entry name" value="THDP-binding"/>
</dbReference>
<dbReference type="InterPro" id="IPR009014">
    <property type="entry name" value="Transketo_C/PFOR_II"/>
</dbReference>
<dbReference type="EMBL" id="LGGX01000002">
    <property type="protein sequence ID" value="KUK87795.1"/>
    <property type="molecule type" value="Genomic_DNA"/>
</dbReference>